<keyword evidence="1 5" id="KW-0378">Hydrolase</keyword>
<feature type="compositionally biased region" description="Low complexity" evidence="2">
    <location>
        <begin position="433"/>
        <end position="443"/>
    </location>
</feature>
<dbReference type="EC" id="3.1.1.103" evidence="5"/>
<sequence>MLPAAVPARGNPTPTEPPGDSSVPDRLGEVAAYLRRHMTDTRTPGFAYAIVQGDRVVGQGAWGVDGDGRRITVDTPFVLGSVTKSFTGLAVMQLVEAGRVELDQPVRRYVPWLRLADESVAARITVRQLLTHTTGLPQVAAMGLTDRYDNTPDGLARSVRDLAAVRVTAEPGGLHQYSDANYQILGVLVEEVTGQPYGEHLRRSVLDPLGMSRSAATEAEARSLGGIPAGHRYYVGHPRRFAPPFDGSGVSYGFLAASLTDVTHYVMAQLNDGRYADRSVLSAPGVAQLHTGLAGTSGTGRYAMGWRDDTLSGTGERIVWHAGATANFFGHIVLVPGSDLAVVVLGNSYSLAMDPPLTSAAFNAVQILRGGTPVTAEADPIFGWILAGLVTVGVLLLALLVWSLVRWRRLVRLVRQSAPARPTPTPASPVAPGPGLTSGPASSLTSASASTLASASASTLTSASAPTLVPASGPTSVGLSPGRTVGVTVGWLLGCAVVVAGAAWALPRSWDGARLSQVVLFAPDIGHAIVAVVGLATALALVRLGLGGYVLAVARART</sequence>
<dbReference type="InterPro" id="IPR012338">
    <property type="entry name" value="Beta-lactam/transpept-like"/>
</dbReference>
<dbReference type="PANTHER" id="PTHR43283">
    <property type="entry name" value="BETA-LACTAMASE-RELATED"/>
    <property type="match status" value="1"/>
</dbReference>
<dbReference type="InterPro" id="IPR050789">
    <property type="entry name" value="Diverse_Enzym_Activities"/>
</dbReference>
<dbReference type="RefSeq" id="WP_331213400.1">
    <property type="nucleotide sequence ID" value="NZ_JAZGQK010000006.1"/>
</dbReference>
<feature type="region of interest" description="Disordered" evidence="2">
    <location>
        <begin position="1"/>
        <end position="25"/>
    </location>
</feature>
<evidence type="ECO:0000313" key="6">
    <source>
        <dbReference type="Proteomes" id="UP001332243"/>
    </source>
</evidence>
<dbReference type="EMBL" id="JAZGQK010000006">
    <property type="protein sequence ID" value="MEE6258279.1"/>
    <property type="molecule type" value="Genomic_DNA"/>
</dbReference>
<evidence type="ECO:0000256" key="3">
    <source>
        <dbReference type="SAM" id="Phobius"/>
    </source>
</evidence>
<keyword evidence="3" id="KW-0812">Transmembrane</keyword>
<dbReference type="SUPFAM" id="SSF56601">
    <property type="entry name" value="beta-lactamase/transpeptidase-like"/>
    <property type="match status" value="1"/>
</dbReference>
<evidence type="ECO:0000256" key="2">
    <source>
        <dbReference type="SAM" id="MobiDB-lite"/>
    </source>
</evidence>
<dbReference type="Proteomes" id="UP001332243">
    <property type="component" value="Unassembled WGS sequence"/>
</dbReference>
<dbReference type="Gene3D" id="3.40.710.10">
    <property type="entry name" value="DD-peptidase/beta-lactamase superfamily"/>
    <property type="match status" value="1"/>
</dbReference>
<keyword evidence="6" id="KW-1185">Reference proteome</keyword>
<evidence type="ECO:0000259" key="4">
    <source>
        <dbReference type="Pfam" id="PF00144"/>
    </source>
</evidence>
<evidence type="ECO:0000256" key="1">
    <source>
        <dbReference type="ARBA" id="ARBA00022801"/>
    </source>
</evidence>
<proteinExistence type="predicted"/>
<feature type="transmembrane region" description="Helical" evidence="3">
    <location>
        <begin position="485"/>
        <end position="505"/>
    </location>
</feature>
<accession>A0ABU7RPU6</accession>
<dbReference type="InterPro" id="IPR001466">
    <property type="entry name" value="Beta-lactam-related"/>
</dbReference>
<keyword evidence="3" id="KW-0472">Membrane</keyword>
<dbReference type="PANTHER" id="PTHR43283:SF11">
    <property type="entry name" value="BETA-LACTAMASE-RELATED DOMAIN-CONTAINING PROTEIN"/>
    <property type="match status" value="1"/>
</dbReference>
<keyword evidence="3" id="KW-1133">Transmembrane helix</keyword>
<feature type="domain" description="Beta-lactamase-related" evidence="4">
    <location>
        <begin position="31"/>
        <end position="351"/>
    </location>
</feature>
<feature type="region of interest" description="Disordered" evidence="2">
    <location>
        <begin position="418"/>
        <end position="443"/>
    </location>
</feature>
<feature type="transmembrane region" description="Helical" evidence="3">
    <location>
        <begin position="381"/>
        <end position="405"/>
    </location>
</feature>
<reference evidence="5 6" key="1">
    <citation type="submission" date="2024-01" db="EMBL/GenBank/DDBJ databases">
        <title>Genome insights into Plantactinospora sonchi sp. nov.</title>
        <authorList>
            <person name="Wang L."/>
        </authorList>
    </citation>
    <scope>NUCLEOTIDE SEQUENCE [LARGE SCALE GENOMIC DNA]</scope>
    <source>
        <strain evidence="5 6">NEAU-QY2</strain>
    </source>
</reference>
<feature type="compositionally biased region" description="Pro residues" evidence="2">
    <location>
        <begin position="421"/>
        <end position="432"/>
    </location>
</feature>
<dbReference type="Pfam" id="PF00144">
    <property type="entry name" value="Beta-lactamase"/>
    <property type="match status" value="1"/>
</dbReference>
<organism evidence="5 6">
    <name type="scientific">Plantactinospora sonchi</name>
    <dbReference type="NCBI Taxonomy" id="1544735"/>
    <lineage>
        <taxon>Bacteria</taxon>
        <taxon>Bacillati</taxon>
        <taxon>Actinomycetota</taxon>
        <taxon>Actinomycetes</taxon>
        <taxon>Micromonosporales</taxon>
        <taxon>Micromonosporaceae</taxon>
        <taxon>Plantactinospora</taxon>
    </lineage>
</organism>
<comment type="caution">
    <text evidence="5">The sequence shown here is derived from an EMBL/GenBank/DDBJ whole genome shotgun (WGS) entry which is preliminary data.</text>
</comment>
<feature type="transmembrane region" description="Helical" evidence="3">
    <location>
        <begin position="525"/>
        <end position="552"/>
    </location>
</feature>
<name>A0ABU7RPU6_9ACTN</name>
<dbReference type="GO" id="GO:0016787">
    <property type="term" value="F:hydrolase activity"/>
    <property type="evidence" value="ECO:0007669"/>
    <property type="project" value="UniProtKB-KW"/>
</dbReference>
<evidence type="ECO:0000313" key="5">
    <source>
        <dbReference type="EMBL" id="MEE6258279.1"/>
    </source>
</evidence>
<gene>
    <name evidence="5" type="ORF">V1633_07205</name>
</gene>
<protein>
    <submittedName>
        <fullName evidence="5">Serine hydrolase domain-containing protein</fullName>
        <ecNumber evidence="5">3.1.1.103</ecNumber>
    </submittedName>
</protein>